<dbReference type="Proteomes" id="UP000320762">
    <property type="component" value="Unassembled WGS sequence"/>
</dbReference>
<sequence length="396" mass="43038">MLFLWLIVILLVIATAYSGGKLVLGRAWDEVNSWGCEHLPWPVTSGLAWDCPSSTSNIYETQSALNDIWRSSAFTGSSSDATFAGQALSRAATADPVSREIALITELTDQLHTRLLSSGMEDLKELAIIVEEVHRTIHLIGGAVKQTAFGLLLITINISIHVTAVLALQELQGLALSQSVRACGMISSPTGVSNLADALHDQAQQLQTLLLTLRAALVSLRTQAGPMRRIQLSLAEHEENLRSTLFKLLDNAWIKVRHSVGFSTAFTRRNMHGMERVQWLQRVLADTRSSVTVIELELEAVTGHLQEIVGQISREEHVEHREGCNTVTVVALIIGRHGSKTSLLITTAEILYDTSTLVGVVSAVDAEFVQAADVFHDGKGEGRADVPTPLGGQYSI</sequence>
<name>A0A550C7V7_9AGAR</name>
<keyword evidence="1" id="KW-0732">Signal</keyword>
<protein>
    <recommendedName>
        <fullName evidence="4">Fungal N-terminal domain-containing protein</fullName>
    </recommendedName>
</protein>
<evidence type="ECO:0000256" key="1">
    <source>
        <dbReference type="SAM" id="SignalP"/>
    </source>
</evidence>
<proteinExistence type="predicted"/>
<keyword evidence="3" id="KW-1185">Reference proteome</keyword>
<reference evidence="2 3" key="1">
    <citation type="journal article" date="2019" name="New Phytol.">
        <title>Comparative genomics reveals unique wood-decay strategies and fruiting body development in the Schizophyllaceae.</title>
        <authorList>
            <person name="Almasi E."/>
            <person name="Sahu N."/>
            <person name="Krizsan K."/>
            <person name="Balint B."/>
            <person name="Kovacs G.M."/>
            <person name="Kiss B."/>
            <person name="Cseklye J."/>
            <person name="Drula E."/>
            <person name="Henrissat B."/>
            <person name="Nagy I."/>
            <person name="Chovatia M."/>
            <person name="Adam C."/>
            <person name="LaButti K."/>
            <person name="Lipzen A."/>
            <person name="Riley R."/>
            <person name="Grigoriev I.V."/>
            <person name="Nagy L.G."/>
        </authorList>
    </citation>
    <scope>NUCLEOTIDE SEQUENCE [LARGE SCALE GENOMIC DNA]</scope>
    <source>
        <strain evidence="2 3">NL-1724</strain>
    </source>
</reference>
<organism evidence="2 3">
    <name type="scientific">Schizophyllum amplum</name>
    <dbReference type="NCBI Taxonomy" id="97359"/>
    <lineage>
        <taxon>Eukaryota</taxon>
        <taxon>Fungi</taxon>
        <taxon>Dikarya</taxon>
        <taxon>Basidiomycota</taxon>
        <taxon>Agaricomycotina</taxon>
        <taxon>Agaricomycetes</taxon>
        <taxon>Agaricomycetidae</taxon>
        <taxon>Agaricales</taxon>
        <taxon>Schizophyllaceae</taxon>
        <taxon>Schizophyllum</taxon>
    </lineage>
</organism>
<evidence type="ECO:0008006" key="4">
    <source>
        <dbReference type="Google" id="ProtNLM"/>
    </source>
</evidence>
<feature type="signal peptide" evidence="1">
    <location>
        <begin position="1"/>
        <end position="18"/>
    </location>
</feature>
<dbReference type="AlphaFoldDB" id="A0A550C7V7"/>
<gene>
    <name evidence="2" type="ORF">BD626DRAFT_538434</name>
</gene>
<feature type="chain" id="PRO_5021966043" description="Fungal N-terminal domain-containing protein" evidence="1">
    <location>
        <begin position="19"/>
        <end position="396"/>
    </location>
</feature>
<evidence type="ECO:0000313" key="2">
    <source>
        <dbReference type="EMBL" id="TRM60881.1"/>
    </source>
</evidence>
<comment type="caution">
    <text evidence="2">The sequence shown here is derived from an EMBL/GenBank/DDBJ whole genome shotgun (WGS) entry which is preliminary data.</text>
</comment>
<evidence type="ECO:0000313" key="3">
    <source>
        <dbReference type="Proteomes" id="UP000320762"/>
    </source>
</evidence>
<dbReference type="EMBL" id="VDMD01000019">
    <property type="protein sequence ID" value="TRM60881.1"/>
    <property type="molecule type" value="Genomic_DNA"/>
</dbReference>
<accession>A0A550C7V7</accession>